<keyword evidence="2" id="KW-0862">Zinc</keyword>
<dbReference type="PANTHER" id="PTHR36206">
    <property type="entry name" value="ASPERCRYPTIN BIOSYNTHESIS CLUSTER-SPECIFIC TRANSCRIPTION REGULATOR ATNN-RELATED"/>
    <property type="match status" value="1"/>
</dbReference>
<evidence type="ECO:0000256" key="5">
    <source>
        <dbReference type="ARBA" id="ARBA00023163"/>
    </source>
</evidence>
<dbReference type="Proteomes" id="UP001610334">
    <property type="component" value="Unassembled WGS sequence"/>
</dbReference>
<proteinExistence type="predicted"/>
<sequence>MPRRLAADVGPPTLADEATTSKEAMVKNVRTYTSRTKTGCMTCRRRRIKCDEAKPYCKRCVAGNRQCEGYAPQTNPTPALHMIIYTPATPSYPSTEPEKDSFQFFLAQSRTCFPAEFSRAVLQAAQIDHVFTHAIVSLGAAQQIYEYEDDPATRDRLGNLAMMQYGKALHLLQNPAHPCSTEILLLCCVLFACFESLRGCRRSAVVHIKSGLGLLRQSGGPEAKWSLVSWGTMTAIFTRLDNQIVEILGTSIHETVNESPTNKVYFPGPVTVKLPISALQISIDTHLNHLFHRQLRLALIVGGRVPTPEAPPTKEEISVSLGRQQALFKTEGLDTELLQIWQLMAQLYVKVEPGTGPEEAWDPFVKDFDTIVTLSDAYLTRERLQAKKRIFSFSIGVIPPLYTTATRCQDPHIRRRAVRLLAEYPRREVMWDSTVAAEVARKVMEIEEGSSGLASSSISDGPSEDKHARVRTVTAVLDDEGGGRFKFMQ</sequence>
<dbReference type="InterPro" id="IPR021858">
    <property type="entry name" value="Fun_TF"/>
</dbReference>
<keyword evidence="4" id="KW-0238">DNA-binding</keyword>
<dbReference type="SMART" id="SM00066">
    <property type="entry name" value="GAL4"/>
    <property type="match status" value="1"/>
</dbReference>
<evidence type="ECO:0000313" key="9">
    <source>
        <dbReference type="Proteomes" id="UP001610334"/>
    </source>
</evidence>
<evidence type="ECO:0000256" key="1">
    <source>
        <dbReference type="ARBA" id="ARBA00022723"/>
    </source>
</evidence>
<dbReference type="Gene3D" id="4.10.240.10">
    <property type="entry name" value="Zn(2)-C6 fungal-type DNA-binding domain"/>
    <property type="match status" value="1"/>
</dbReference>
<dbReference type="EMBL" id="JBFXLT010000127">
    <property type="protein sequence ID" value="KAL2807895.1"/>
    <property type="molecule type" value="Genomic_DNA"/>
</dbReference>
<dbReference type="InterPro" id="IPR052360">
    <property type="entry name" value="Transcr_Regulatory_Proteins"/>
</dbReference>
<dbReference type="Pfam" id="PF11951">
    <property type="entry name" value="Fungal_trans_2"/>
    <property type="match status" value="1"/>
</dbReference>
<dbReference type="Pfam" id="PF00172">
    <property type="entry name" value="Zn_clus"/>
    <property type="match status" value="1"/>
</dbReference>
<evidence type="ECO:0000259" key="7">
    <source>
        <dbReference type="PROSITE" id="PS50048"/>
    </source>
</evidence>
<keyword evidence="9" id="KW-1185">Reference proteome</keyword>
<dbReference type="PROSITE" id="PS50048">
    <property type="entry name" value="ZN2_CY6_FUNGAL_2"/>
    <property type="match status" value="1"/>
</dbReference>
<reference evidence="8 9" key="1">
    <citation type="submission" date="2024-07" db="EMBL/GenBank/DDBJ databases">
        <title>Section-level genome sequencing and comparative genomics of Aspergillus sections Usti and Cavernicolus.</title>
        <authorList>
            <consortium name="Lawrence Berkeley National Laboratory"/>
            <person name="Nybo J.L."/>
            <person name="Vesth T.C."/>
            <person name="Theobald S."/>
            <person name="Frisvad J.C."/>
            <person name="Larsen T.O."/>
            <person name="Kjaerboelling I."/>
            <person name="Rothschild-Mancinelli K."/>
            <person name="Lyhne E.K."/>
            <person name="Kogle M.E."/>
            <person name="Barry K."/>
            <person name="Clum A."/>
            <person name="Na H."/>
            <person name="Ledsgaard L."/>
            <person name="Lin J."/>
            <person name="Lipzen A."/>
            <person name="Kuo A."/>
            <person name="Riley R."/>
            <person name="Mondo S."/>
            <person name="Labutti K."/>
            <person name="Haridas S."/>
            <person name="Pangalinan J."/>
            <person name="Salamov A.A."/>
            <person name="Simmons B.A."/>
            <person name="Magnuson J.K."/>
            <person name="Chen J."/>
            <person name="Drula E."/>
            <person name="Henrissat B."/>
            <person name="Wiebenga A."/>
            <person name="Lubbers R.J."/>
            <person name="Gomes A.C."/>
            <person name="Makela M.R."/>
            <person name="Stajich J."/>
            <person name="Grigoriev I.V."/>
            <person name="Mortensen U.H."/>
            <person name="De Vries R.P."/>
            <person name="Baker S.E."/>
            <person name="Andersen M.R."/>
        </authorList>
    </citation>
    <scope>NUCLEOTIDE SEQUENCE [LARGE SCALE GENOMIC DNA]</scope>
    <source>
        <strain evidence="8 9">CBS 588.65</strain>
    </source>
</reference>
<evidence type="ECO:0000313" key="8">
    <source>
        <dbReference type="EMBL" id="KAL2807895.1"/>
    </source>
</evidence>
<dbReference type="PROSITE" id="PS00463">
    <property type="entry name" value="ZN2_CY6_FUNGAL_1"/>
    <property type="match status" value="1"/>
</dbReference>
<protein>
    <recommendedName>
        <fullName evidence="7">Zn(2)-C6 fungal-type domain-containing protein</fullName>
    </recommendedName>
</protein>
<evidence type="ECO:0000256" key="6">
    <source>
        <dbReference type="ARBA" id="ARBA00023242"/>
    </source>
</evidence>
<keyword evidence="1" id="KW-0479">Metal-binding</keyword>
<feature type="domain" description="Zn(2)-C6 fungal-type" evidence="7">
    <location>
        <begin position="39"/>
        <end position="67"/>
    </location>
</feature>
<keyword evidence="5" id="KW-0804">Transcription</keyword>
<evidence type="ECO:0000256" key="3">
    <source>
        <dbReference type="ARBA" id="ARBA00023015"/>
    </source>
</evidence>
<dbReference type="InterPro" id="IPR001138">
    <property type="entry name" value="Zn2Cys6_DnaBD"/>
</dbReference>
<dbReference type="PANTHER" id="PTHR36206:SF12">
    <property type="entry name" value="ASPERCRYPTIN BIOSYNTHESIS CLUSTER-SPECIFIC TRANSCRIPTION REGULATOR ATNN-RELATED"/>
    <property type="match status" value="1"/>
</dbReference>
<keyword evidence="3" id="KW-0805">Transcription regulation</keyword>
<comment type="caution">
    <text evidence="8">The sequence shown here is derived from an EMBL/GenBank/DDBJ whole genome shotgun (WGS) entry which is preliminary data.</text>
</comment>
<dbReference type="SUPFAM" id="SSF57701">
    <property type="entry name" value="Zn2/Cys6 DNA-binding domain"/>
    <property type="match status" value="1"/>
</dbReference>
<evidence type="ECO:0000256" key="2">
    <source>
        <dbReference type="ARBA" id="ARBA00022833"/>
    </source>
</evidence>
<gene>
    <name evidence="8" type="ORF">BJX63DRAFT_55992</name>
</gene>
<keyword evidence="6" id="KW-0539">Nucleus</keyword>
<dbReference type="InterPro" id="IPR036864">
    <property type="entry name" value="Zn2-C6_fun-type_DNA-bd_sf"/>
</dbReference>
<accession>A0ABR4GXJ0</accession>
<name>A0ABR4GXJ0_9EURO</name>
<organism evidence="8 9">
    <name type="scientific">Aspergillus granulosus</name>
    <dbReference type="NCBI Taxonomy" id="176169"/>
    <lineage>
        <taxon>Eukaryota</taxon>
        <taxon>Fungi</taxon>
        <taxon>Dikarya</taxon>
        <taxon>Ascomycota</taxon>
        <taxon>Pezizomycotina</taxon>
        <taxon>Eurotiomycetes</taxon>
        <taxon>Eurotiomycetidae</taxon>
        <taxon>Eurotiales</taxon>
        <taxon>Aspergillaceae</taxon>
        <taxon>Aspergillus</taxon>
        <taxon>Aspergillus subgen. Nidulantes</taxon>
    </lineage>
</organism>
<evidence type="ECO:0000256" key="4">
    <source>
        <dbReference type="ARBA" id="ARBA00023125"/>
    </source>
</evidence>
<dbReference type="CDD" id="cd00067">
    <property type="entry name" value="GAL4"/>
    <property type="match status" value="1"/>
</dbReference>